<evidence type="ECO:0000313" key="2">
    <source>
        <dbReference type="EMBL" id="PFG20550.1"/>
    </source>
</evidence>
<evidence type="ECO:0000256" key="1">
    <source>
        <dbReference type="SAM" id="Phobius"/>
    </source>
</evidence>
<name>A0A2A9D3X1_9MICO</name>
<organism evidence="2 3">
    <name type="scientific">Serinibacter salmoneus</name>
    <dbReference type="NCBI Taxonomy" id="556530"/>
    <lineage>
        <taxon>Bacteria</taxon>
        <taxon>Bacillati</taxon>
        <taxon>Actinomycetota</taxon>
        <taxon>Actinomycetes</taxon>
        <taxon>Micrococcales</taxon>
        <taxon>Beutenbergiaceae</taxon>
        <taxon>Serinibacter</taxon>
    </lineage>
</organism>
<feature type="transmembrane region" description="Helical" evidence="1">
    <location>
        <begin position="63"/>
        <end position="82"/>
    </location>
</feature>
<feature type="transmembrane region" description="Helical" evidence="1">
    <location>
        <begin position="94"/>
        <end position="111"/>
    </location>
</feature>
<dbReference type="Proteomes" id="UP000224915">
    <property type="component" value="Unassembled WGS sequence"/>
</dbReference>
<dbReference type="EMBL" id="PDJD01000001">
    <property type="protein sequence ID" value="PFG20550.1"/>
    <property type="molecule type" value="Genomic_DNA"/>
</dbReference>
<accession>A0A2A9D3X1</accession>
<keyword evidence="1" id="KW-1133">Transmembrane helix</keyword>
<sequence>MPPGPVATSADRLRQVTLVVVGAAAMAVAAWGAGAFGGQEIQNAASGALAADATVLAPGTGAFRVWSVIYLALIVTVILQALPSRAALPLHRTLGWWVLASLVLNAAWISAAQLGLLGLTVPIIGALVAVLARCLVLLRARPAAPRLDSLIVGTTVGLYLGWVCVATVANVTAVLAFSSWDLSFLPEGVWVTVVLAVAAAVCGVTALAAGQRAVAIGVTLTSTWGLVWIAIGRLTAGPDSTITVVVALAAAAVVLLLGALGAVRAPRPATAPSPRA</sequence>
<keyword evidence="1" id="KW-0472">Membrane</keyword>
<reference evidence="2 3" key="1">
    <citation type="submission" date="2017-10" db="EMBL/GenBank/DDBJ databases">
        <title>Sequencing the genomes of 1000 actinobacteria strains.</title>
        <authorList>
            <person name="Klenk H.-P."/>
        </authorList>
    </citation>
    <scope>NUCLEOTIDE SEQUENCE [LARGE SCALE GENOMIC DNA]</scope>
    <source>
        <strain evidence="2 3">DSM 21801</strain>
    </source>
</reference>
<gene>
    <name evidence="2" type="ORF">ATL40_2154</name>
</gene>
<dbReference type="Gene3D" id="1.20.1260.100">
    <property type="entry name" value="TspO/MBR protein"/>
    <property type="match status" value="1"/>
</dbReference>
<feature type="transmembrane region" description="Helical" evidence="1">
    <location>
        <begin position="242"/>
        <end position="263"/>
    </location>
</feature>
<comment type="caution">
    <text evidence="2">The sequence shown here is derived from an EMBL/GenBank/DDBJ whole genome shotgun (WGS) entry which is preliminary data.</text>
</comment>
<feature type="transmembrane region" description="Helical" evidence="1">
    <location>
        <begin position="150"/>
        <end position="177"/>
    </location>
</feature>
<dbReference type="InterPro" id="IPR038330">
    <property type="entry name" value="TspO/MBR-related_sf"/>
</dbReference>
<proteinExistence type="predicted"/>
<keyword evidence="1" id="KW-0812">Transmembrane</keyword>
<feature type="transmembrane region" description="Helical" evidence="1">
    <location>
        <begin position="189"/>
        <end position="209"/>
    </location>
</feature>
<feature type="transmembrane region" description="Helical" evidence="1">
    <location>
        <begin position="216"/>
        <end position="236"/>
    </location>
</feature>
<keyword evidence="3" id="KW-1185">Reference proteome</keyword>
<protein>
    <submittedName>
        <fullName evidence="2">TspO/MBR related protein</fullName>
    </submittedName>
</protein>
<dbReference type="AlphaFoldDB" id="A0A2A9D3X1"/>
<feature type="transmembrane region" description="Helical" evidence="1">
    <location>
        <begin position="16"/>
        <end position="36"/>
    </location>
</feature>
<dbReference type="OrthoDB" id="5189031at2"/>
<feature type="transmembrane region" description="Helical" evidence="1">
    <location>
        <begin position="117"/>
        <end position="138"/>
    </location>
</feature>
<evidence type="ECO:0000313" key="3">
    <source>
        <dbReference type="Proteomes" id="UP000224915"/>
    </source>
</evidence>